<feature type="compositionally biased region" description="Basic and acidic residues" evidence="1">
    <location>
        <begin position="40"/>
        <end position="60"/>
    </location>
</feature>
<keyword evidence="5" id="KW-1185">Reference proteome</keyword>
<dbReference type="EMBL" id="CAKKNE010000002">
    <property type="protein sequence ID" value="CAH0369747.1"/>
    <property type="molecule type" value="Genomic_DNA"/>
</dbReference>
<feature type="signal peptide" evidence="3">
    <location>
        <begin position="1"/>
        <end position="18"/>
    </location>
</feature>
<evidence type="ECO:0000313" key="4">
    <source>
        <dbReference type="EMBL" id="CAH0369747.1"/>
    </source>
</evidence>
<dbReference type="Proteomes" id="UP000789595">
    <property type="component" value="Unassembled WGS sequence"/>
</dbReference>
<proteinExistence type="predicted"/>
<protein>
    <recommendedName>
        <fullName evidence="6">Integral membrane protein</fullName>
    </recommendedName>
</protein>
<evidence type="ECO:0000313" key="5">
    <source>
        <dbReference type="Proteomes" id="UP000789595"/>
    </source>
</evidence>
<gene>
    <name evidence="4" type="ORF">PECAL_2P28830</name>
</gene>
<dbReference type="OrthoDB" id="203525at2759"/>
<feature type="transmembrane region" description="Helical" evidence="2">
    <location>
        <begin position="346"/>
        <end position="365"/>
    </location>
</feature>
<keyword evidence="2" id="KW-0472">Membrane</keyword>
<organism evidence="4 5">
    <name type="scientific">Pelagomonas calceolata</name>
    <dbReference type="NCBI Taxonomy" id="35677"/>
    <lineage>
        <taxon>Eukaryota</taxon>
        <taxon>Sar</taxon>
        <taxon>Stramenopiles</taxon>
        <taxon>Ochrophyta</taxon>
        <taxon>Pelagophyceae</taxon>
        <taxon>Pelagomonadales</taxon>
        <taxon>Pelagomonadaceae</taxon>
        <taxon>Pelagomonas</taxon>
    </lineage>
</organism>
<evidence type="ECO:0000256" key="2">
    <source>
        <dbReference type="SAM" id="Phobius"/>
    </source>
</evidence>
<evidence type="ECO:0000256" key="1">
    <source>
        <dbReference type="SAM" id="MobiDB-lite"/>
    </source>
</evidence>
<evidence type="ECO:0008006" key="6">
    <source>
        <dbReference type="Google" id="ProtNLM"/>
    </source>
</evidence>
<keyword evidence="2" id="KW-1133">Transmembrane helix</keyword>
<sequence>MEDVHWLVPTLAATSCWALSDVCCDYAIAGGDDDDAPPPPDDKERRSPQMSTREADKGDEQLTPEQNAVVSASVAAAAGSALFMYQLKSKGATQTFDRDTAVAMAAGAVHFCAYAVELRAFRTASSTVITPLLQLSAVWMTLVRVIQPVAAVMVSSAGGSMDEVMPTDFYVATAAMHPFHFAAIFLIFVGGFLPAAKGDVRKFGTCSFYKQEAVACCVIGELLICVYNALLHACTFKREDQAASVLRFFVASRAGNALGCLVAILFIPSFSHIRRVRRCGRRYVLIAFLGECLSVIGVAVVMLSYASFHEPAVVNAAEGGVQQLLNLLFAVSLRAFCGFGRAVTDVWTKLVSFALIAAGLALSAVS</sequence>
<keyword evidence="2" id="KW-0812">Transmembrane</keyword>
<reference evidence="4" key="1">
    <citation type="submission" date="2021-11" db="EMBL/GenBank/DDBJ databases">
        <authorList>
            <consortium name="Genoscope - CEA"/>
            <person name="William W."/>
        </authorList>
    </citation>
    <scope>NUCLEOTIDE SEQUENCE</scope>
</reference>
<keyword evidence="3" id="KW-0732">Signal</keyword>
<name>A0A8J2SMC3_9STRA</name>
<feature type="chain" id="PRO_5035269476" description="Integral membrane protein" evidence="3">
    <location>
        <begin position="19"/>
        <end position="366"/>
    </location>
</feature>
<feature type="transmembrane region" description="Helical" evidence="2">
    <location>
        <begin position="283"/>
        <end position="308"/>
    </location>
</feature>
<evidence type="ECO:0000256" key="3">
    <source>
        <dbReference type="SAM" id="SignalP"/>
    </source>
</evidence>
<feature type="transmembrane region" description="Helical" evidence="2">
    <location>
        <begin position="213"/>
        <end position="230"/>
    </location>
</feature>
<feature type="region of interest" description="Disordered" evidence="1">
    <location>
        <begin position="30"/>
        <end position="64"/>
    </location>
</feature>
<feature type="transmembrane region" description="Helical" evidence="2">
    <location>
        <begin position="250"/>
        <end position="271"/>
    </location>
</feature>
<feature type="transmembrane region" description="Helical" evidence="2">
    <location>
        <begin position="169"/>
        <end position="193"/>
    </location>
</feature>
<accession>A0A8J2SMC3</accession>
<dbReference type="AlphaFoldDB" id="A0A8J2SMC3"/>
<comment type="caution">
    <text evidence="4">The sequence shown here is derived from an EMBL/GenBank/DDBJ whole genome shotgun (WGS) entry which is preliminary data.</text>
</comment>